<feature type="compositionally biased region" description="Polar residues" evidence="1">
    <location>
        <begin position="1"/>
        <end position="15"/>
    </location>
</feature>
<dbReference type="EMBL" id="JAWMAJ010000006">
    <property type="protein sequence ID" value="MDV7214915.1"/>
    <property type="molecule type" value="Genomic_DNA"/>
</dbReference>
<dbReference type="RefSeq" id="WP_317769989.1">
    <property type="nucleotide sequence ID" value="NZ_JAWMAJ010000006.1"/>
</dbReference>
<comment type="caution">
    <text evidence="3">The sequence shown here is derived from an EMBL/GenBank/DDBJ whole genome shotgun (WGS) entry which is preliminary data.</text>
</comment>
<keyword evidence="4" id="KW-1185">Reference proteome</keyword>
<evidence type="ECO:0000313" key="3">
    <source>
        <dbReference type="EMBL" id="MDV7214915.1"/>
    </source>
</evidence>
<evidence type="ECO:0000259" key="2">
    <source>
        <dbReference type="Pfam" id="PF04149"/>
    </source>
</evidence>
<sequence>MSTPELNWFKSSHSSGPEPGDCVEVAVAPAATIRIRDSKNKLGAQLALSAPVWGEFVTYVSK</sequence>
<reference evidence="3 4" key="1">
    <citation type="submission" date="2023-10" db="EMBL/GenBank/DDBJ databases">
        <title>Characterization of rhizosphere-enriched actinobacteria from wheat plants lab-grown on chernevaya soil.</title>
        <authorList>
            <person name="Tikhonova E.N."/>
            <person name="Konopkin A."/>
            <person name="Kravchenko I.K."/>
        </authorList>
    </citation>
    <scope>NUCLEOTIDE SEQUENCE [LARGE SCALE GENOMIC DNA]</scope>
    <source>
        <strain evidence="3 4">RR29</strain>
    </source>
</reference>
<proteinExistence type="predicted"/>
<dbReference type="InterPro" id="IPR007278">
    <property type="entry name" value="DUF397"/>
</dbReference>
<organism evidence="3 4">
    <name type="scientific">Streptomyces prunicolor</name>
    <dbReference type="NCBI Taxonomy" id="67348"/>
    <lineage>
        <taxon>Bacteria</taxon>
        <taxon>Bacillati</taxon>
        <taxon>Actinomycetota</taxon>
        <taxon>Actinomycetes</taxon>
        <taxon>Kitasatosporales</taxon>
        <taxon>Streptomycetaceae</taxon>
        <taxon>Streptomyces</taxon>
    </lineage>
</organism>
<dbReference type="Pfam" id="PF04149">
    <property type="entry name" value="DUF397"/>
    <property type="match status" value="1"/>
</dbReference>
<gene>
    <name evidence="3" type="ORF">R5A26_03010</name>
</gene>
<name>A0ABU4F2U5_9ACTN</name>
<dbReference type="Proteomes" id="UP001187346">
    <property type="component" value="Unassembled WGS sequence"/>
</dbReference>
<feature type="region of interest" description="Disordered" evidence="1">
    <location>
        <begin position="1"/>
        <end position="20"/>
    </location>
</feature>
<evidence type="ECO:0000256" key="1">
    <source>
        <dbReference type="SAM" id="MobiDB-lite"/>
    </source>
</evidence>
<accession>A0ABU4F2U5</accession>
<evidence type="ECO:0000313" key="4">
    <source>
        <dbReference type="Proteomes" id="UP001187346"/>
    </source>
</evidence>
<feature type="domain" description="DUF397" evidence="2">
    <location>
        <begin position="6"/>
        <end position="60"/>
    </location>
</feature>
<protein>
    <submittedName>
        <fullName evidence="3">DUF397 domain-containing protein</fullName>
    </submittedName>
</protein>